<gene>
    <name evidence="1" type="ORF">ACFO4N_07885</name>
</gene>
<dbReference type="Proteomes" id="UP001596022">
    <property type="component" value="Unassembled WGS sequence"/>
</dbReference>
<name>A0ABV9GPT8_9BACL</name>
<reference evidence="2" key="1">
    <citation type="journal article" date="2019" name="Int. J. Syst. Evol. Microbiol.">
        <title>The Global Catalogue of Microorganisms (GCM) 10K type strain sequencing project: providing services to taxonomists for standard genome sequencing and annotation.</title>
        <authorList>
            <consortium name="The Broad Institute Genomics Platform"/>
            <consortium name="The Broad Institute Genome Sequencing Center for Infectious Disease"/>
            <person name="Wu L."/>
            <person name="Ma J."/>
        </authorList>
    </citation>
    <scope>NUCLEOTIDE SEQUENCE [LARGE SCALE GENOMIC DNA]</scope>
    <source>
        <strain evidence="2">CGMCC 1.16306</strain>
    </source>
</reference>
<protein>
    <submittedName>
        <fullName evidence="1">Phenylalanine racemase</fullName>
    </submittedName>
</protein>
<proteinExistence type="predicted"/>
<dbReference type="RefSeq" id="WP_376845695.1">
    <property type="nucleotide sequence ID" value="NZ_JBHSFW010000002.1"/>
</dbReference>
<accession>A0ABV9GPT8</accession>
<evidence type="ECO:0000313" key="2">
    <source>
        <dbReference type="Proteomes" id="UP001596022"/>
    </source>
</evidence>
<sequence>MAELASSYSRERELAFFVVNFGFTKRDYNELTEVEKAFIYKAYETKLVTEMTHLRNAVLNAINNAFRKKNKKFIELFKRKQVKADKDYNENAIKIIKEMEKRDGKSWIDRIYKEAGLKQPVKPGRKVGD</sequence>
<evidence type="ECO:0000313" key="1">
    <source>
        <dbReference type="EMBL" id="MFC4618655.1"/>
    </source>
</evidence>
<dbReference type="EMBL" id="JBHSFW010000002">
    <property type="protein sequence ID" value="MFC4618655.1"/>
    <property type="molecule type" value="Genomic_DNA"/>
</dbReference>
<comment type="caution">
    <text evidence="1">The sequence shown here is derived from an EMBL/GenBank/DDBJ whole genome shotgun (WGS) entry which is preliminary data.</text>
</comment>
<keyword evidence="2" id="KW-1185">Reference proteome</keyword>
<organism evidence="1 2">
    <name type="scientific">Camelliibacillus cellulosilyticus</name>
    <dbReference type="NCBI Taxonomy" id="2174486"/>
    <lineage>
        <taxon>Bacteria</taxon>
        <taxon>Bacillati</taxon>
        <taxon>Bacillota</taxon>
        <taxon>Bacilli</taxon>
        <taxon>Bacillales</taxon>
        <taxon>Sporolactobacillaceae</taxon>
        <taxon>Camelliibacillus</taxon>
    </lineage>
</organism>